<evidence type="ECO:0000313" key="2">
    <source>
        <dbReference type="Proteomes" id="UP000274556"/>
    </source>
</evidence>
<sequence>MQSPRIEPVLLGTKGKLREDSPYSLALSIYAEANDGNTFKLLLPKPSYQPDYEQIVCSFLNFLNDYHEGVKVLGDIGFDTSFKPPGGTILVRMNEASKQIEWIDHRQKRN</sequence>
<gene>
    <name evidence="1" type="ORF">BDD21_3209</name>
</gene>
<organism evidence="1 2">
    <name type="scientific">Thiocapsa rosea</name>
    <dbReference type="NCBI Taxonomy" id="69360"/>
    <lineage>
        <taxon>Bacteria</taxon>
        <taxon>Pseudomonadati</taxon>
        <taxon>Pseudomonadota</taxon>
        <taxon>Gammaproteobacteria</taxon>
        <taxon>Chromatiales</taxon>
        <taxon>Chromatiaceae</taxon>
        <taxon>Thiocapsa</taxon>
    </lineage>
</organism>
<dbReference type="AlphaFoldDB" id="A0A495VBI8"/>
<protein>
    <submittedName>
        <fullName evidence="1">Uncharacterized protein</fullName>
    </submittedName>
</protein>
<dbReference type="EMBL" id="RBXL01000001">
    <property type="protein sequence ID" value="RKT45737.1"/>
    <property type="molecule type" value="Genomic_DNA"/>
</dbReference>
<comment type="caution">
    <text evidence="1">The sequence shown here is derived from an EMBL/GenBank/DDBJ whole genome shotgun (WGS) entry which is preliminary data.</text>
</comment>
<accession>A0A495VBI8</accession>
<evidence type="ECO:0000313" key="1">
    <source>
        <dbReference type="EMBL" id="RKT45737.1"/>
    </source>
</evidence>
<proteinExistence type="predicted"/>
<reference evidence="1 2" key="1">
    <citation type="submission" date="2018-10" db="EMBL/GenBank/DDBJ databases">
        <title>Genomic Encyclopedia of Archaeal and Bacterial Type Strains, Phase II (KMG-II): from individual species to whole genera.</title>
        <authorList>
            <person name="Goeker M."/>
        </authorList>
    </citation>
    <scope>NUCLEOTIDE SEQUENCE [LARGE SCALE GENOMIC DNA]</scope>
    <source>
        <strain evidence="1 2">DSM 235</strain>
    </source>
</reference>
<keyword evidence="2" id="KW-1185">Reference proteome</keyword>
<dbReference type="Proteomes" id="UP000274556">
    <property type="component" value="Unassembled WGS sequence"/>
</dbReference>
<name>A0A495VBI8_9GAMM</name>